<reference evidence="1 2" key="1">
    <citation type="journal article" date="2014" name="BMC Genomics">
        <title>Comparative genome sequencing reveals chemotype-specific gene clusters in the toxigenic black mold Stachybotrys.</title>
        <authorList>
            <person name="Semeiks J."/>
            <person name="Borek D."/>
            <person name="Otwinowski Z."/>
            <person name="Grishin N.V."/>
        </authorList>
    </citation>
    <scope>NUCLEOTIDE SEQUENCE [LARGE SCALE GENOMIC DNA]</scope>
    <source>
        <strain evidence="2">CBS 109288 / IBT 7711</strain>
    </source>
</reference>
<accession>A0A084BB86</accession>
<dbReference type="EMBL" id="KL647473">
    <property type="protein sequence ID" value="KEY74815.1"/>
    <property type="molecule type" value="Genomic_DNA"/>
</dbReference>
<keyword evidence="2" id="KW-1185">Reference proteome</keyword>
<sequence length="344" mass="38724">MTSPTIEELLEKQTFKTINAKQVASFMKYGFLRLPGAIPVENCDRFTANVWTRLGMDPNDKSTWHTERNHMSKLNVVPAAEIAPVAWQAICELCGGEDRIAKGGEMWTDGFIVNLGSPESEGKAVPPKDLKPWHVDGDFFVHFLDSPEQALLVIPCWSDVKENSGATWICDQGPAIIGKHLYDHPEGLNPLMNSREVLREPYDENNNYFSRVIQDVPDSSFHEMTGKKGDVILMHPLMLHSASKNGLRGARIITNPPVSLAAPFQFNRKNPAEYSLIELKTMQDLGGPEKFKDWKITGKREMFTPERLGGQQKKQQEERERLIKMGLYAGNVTSQVPHLIQATQ</sequence>
<proteinExistence type="predicted"/>
<evidence type="ECO:0000313" key="2">
    <source>
        <dbReference type="Proteomes" id="UP000028045"/>
    </source>
</evidence>
<dbReference type="Proteomes" id="UP000028045">
    <property type="component" value="Unassembled WGS sequence"/>
</dbReference>
<dbReference type="SUPFAM" id="SSF51197">
    <property type="entry name" value="Clavaminate synthase-like"/>
    <property type="match status" value="1"/>
</dbReference>
<dbReference type="Pfam" id="PF05721">
    <property type="entry name" value="PhyH"/>
    <property type="match status" value="1"/>
</dbReference>
<dbReference type="Gene3D" id="2.60.120.620">
    <property type="entry name" value="q2cbj1_9rhob like domain"/>
    <property type="match status" value="1"/>
</dbReference>
<dbReference type="AlphaFoldDB" id="A0A084BB86"/>
<organism evidence="1 2">
    <name type="scientific">Stachybotrys chartarum (strain CBS 109288 / IBT 7711)</name>
    <name type="common">Toxic black mold</name>
    <name type="synonym">Stilbospora chartarum</name>
    <dbReference type="NCBI Taxonomy" id="1280523"/>
    <lineage>
        <taxon>Eukaryota</taxon>
        <taxon>Fungi</taxon>
        <taxon>Dikarya</taxon>
        <taxon>Ascomycota</taxon>
        <taxon>Pezizomycotina</taxon>
        <taxon>Sordariomycetes</taxon>
        <taxon>Hypocreomycetidae</taxon>
        <taxon>Hypocreales</taxon>
        <taxon>Stachybotryaceae</taxon>
        <taxon>Stachybotrys</taxon>
    </lineage>
</organism>
<name>A0A084BB86_STACB</name>
<dbReference type="OrthoDB" id="4664297at2759"/>
<gene>
    <name evidence="1" type="ORF">S7711_06502</name>
</gene>
<protein>
    <submittedName>
        <fullName evidence="1">Uncharacterized protein</fullName>
    </submittedName>
</protein>
<dbReference type="HOGENOM" id="CLU_053011_0_0_1"/>
<evidence type="ECO:0000313" key="1">
    <source>
        <dbReference type="EMBL" id="KEY74815.1"/>
    </source>
</evidence>
<dbReference type="InterPro" id="IPR008775">
    <property type="entry name" value="Phytyl_CoA_dOase-like"/>
</dbReference>